<evidence type="ECO:0000256" key="4">
    <source>
        <dbReference type="ARBA" id="ARBA00022958"/>
    </source>
</evidence>
<dbReference type="Gene3D" id="3.40.50.720">
    <property type="entry name" value="NAD(P)-binding Rossmann-like Domain"/>
    <property type="match status" value="2"/>
</dbReference>
<dbReference type="Pfam" id="PF02080">
    <property type="entry name" value="TrkA_C"/>
    <property type="match status" value="2"/>
</dbReference>
<keyword evidence="10" id="KW-1185">Reference proteome</keyword>
<evidence type="ECO:0000259" key="7">
    <source>
        <dbReference type="PROSITE" id="PS51201"/>
    </source>
</evidence>
<evidence type="ECO:0000256" key="1">
    <source>
        <dbReference type="ARBA" id="ARBA00003660"/>
    </source>
</evidence>
<comment type="function">
    <text evidence="1">Part of a potassium transport system.</text>
</comment>
<reference evidence="9 10" key="1">
    <citation type="submission" date="2017-02" db="EMBL/GenBank/DDBJ databases">
        <title>Natronthermophilus aegyptiacus gen. nov.,sp. nov., an aerobic, extremely halophilic alkalithermophilic archaeon isolated from the athalassohaline Wadi An Natrun, Egypt.</title>
        <authorList>
            <person name="Zhao B."/>
        </authorList>
    </citation>
    <scope>NUCLEOTIDE SEQUENCE [LARGE SCALE GENOMIC DNA]</scope>
    <source>
        <strain evidence="9 10">CGMCC 1.3597</strain>
    </source>
</reference>
<proteinExistence type="predicted"/>
<organism evidence="9 10">
    <name type="scientific">Natronolimnobius baerhuensis</name>
    <dbReference type="NCBI Taxonomy" id="253108"/>
    <lineage>
        <taxon>Archaea</taxon>
        <taxon>Methanobacteriati</taxon>
        <taxon>Methanobacteriota</taxon>
        <taxon>Stenosarchaea group</taxon>
        <taxon>Halobacteria</taxon>
        <taxon>Halobacteriales</taxon>
        <taxon>Natrialbaceae</taxon>
        <taxon>Natronolimnobius</taxon>
    </lineage>
</organism>
<dbReference type="PANTHER" id="PTHR43833">
    <property type="entry name" value="POTASSIUM CHANNEL PROTEIN 2-RELATED-RELATED"/>
    <property type="match status" value="1"/>
</dbReference>
<gene>
    <name evidence="9" type="ORF">B2G88_07735</name>
</gene>
<dbReference type="GO" id="GO:0015079">
    <property type="term" value="F:potassium ion transmembrane transporter activity"/>
    <property type="evidence" value="ECO:0007669"/>
    <property type="project" value="InterPro"/>
</dbReference>
<dbReference type="GO" id="GO:0005886">
    <property type="term" value="C:plasma membrane"/>
    <property type="evidence" value="ECO:0007669"/>
    <property type="project" value="InterPro"/>
</dbReference>
<dbReference type="NCBIfam" id="NF007039">
    <property type="entry name" value="PRK09496.3-2"/>
    <property type="match status" value="1"/>
</dbReference>
<evidence type="ECO:0000256" key="5">
    <source>
        <dbReference type="ARBA" id="ARBA00023027"/>
    </source>
</evidence>
<dbReference type="InterPro" id="IPR036291">
    <property type="entry name" value="NAD(P)-bd_dom_sf"/>
</dbReference>
<dbReference type="EMBL" id="MWPH01000002">
    <property type="protein sequence ID" value="OVE84299.1"/>
    <property type="molecule type" value="Genomic_DNA"/>
</dbReference>
<dbReference type="PRINTS" id="PR00335">
    <property type="entry name" value="KUPTAKETRKA"/>
</dbReference>
<dbReference type="InterPro" id="IPR036721">
    <property type="entry name" value="RCK_C_sf"/>
</dbReference>
<evidence type="ECO:0000256" key="6">
    <source>
        <dbReference type="ARBA" id="ARBA00023065"/>
    </source>
</evidence>
<sequence>MRVVIVGAGEVGRTIAHNLEQSHDVVVIDRDPTIIEEVTYSHDVLAIQGDGTERTTLVEAGVERADLVIACTDHDEANVVICGTAKTVSDAFTIARVRQRTLLETWEGSQGAFGVDFMVCTDLLTARAITRITDLPATQDVDTFVGGLVRMAEFEIDAESPVAGSTVHEADQYDSLTFAGVFREEELIVATGETVLQAGDRVVVIGSSSSVTEFARDIVPAMADNGNEIVIVGASEIGFQAAREFEEHGYQPRLIEQDHDRARTVAEKLPNTMVLESDATDVEFLAREHIDEADLVIAALDGDEKNLLVSLLARRLGVGRTVAVIENLEYAELFETVGVDVAINPREETSEEIVRFTRADHTEKVAMLEHDRAEVIEFEVTSESVLAGTPIVEAVTDLPDGVVIGAISRRGELITPRGGTVVQPGDHIVVFVDAAVLEAVIEAI</sequence>
<dbReference type="PROSITE" id="PS51201">
    <property type="entry name" value="RCK_N"/>
    <property type="match status" value="2"/>
</dbReference>
<feature type="domain" description="RCK N-terminal" evidence="7">
    <location>
        <begin position="226"/>
        <end position="343"/>
    </location>
</feature>
<evidence type="ECO:0000256" key="2">
    <source>
        <dbReference type="ARBA" id="ARBA00022448"/>
    </source>
</evidence>
<dbReference type="InterPro" id="IPR006036">
    <property type="entry name" value="K_uptake_TrkA"/>
</dbReference>
<keyword evidence="4" id="KW-0630">Potassium</keyword>
<dbReference type="NCBIfam" id="NF007034">
    <property type="entry name" value="PRK09496.2-1"/>
    <property type="match status" value="1"/>
</dbReference>
<evidence type="ECO:0000313" key="10">
    <source>
        <dbReference type="Proteomes" id="UP000196084"/>
    </source>
</evidence>
<protein>
    <submittedName>
        <fullName evidence="9">Trk system potassium transport protein TrkA</fullName>
    </submittedName>
</protein>
<dbReference type="Pfam" id="PF02254">
    <property type="entry name" value="TrkA_N"/>
    <property type="match status" value="2"/>
</dbReference>
<dbReference type="InterPro" id="IPR050721">
    <property type="entry name" value="Trk_Ktr_HKT_K-transport"/>
</dbReference>
<dbReference type="Proteomes" id="UP000196084">
    <property type="component" value="Unassembled WGS sequence"/>
</dbReference>
<evidence type="ECO:0000313" key="9">
    <source>
        <dbReference type="EMBL" id="OVE84299.1"/>
    </source>
</evidence>
<keyword evidence="5" id="KW-0520">NAD</keyword>
<feature type="domain" description="RCK C-terminal" evidence="8">
    <location>
        <begin position="363"/>
        <end position="444"/>
    </location>
</feature>
<comment type="caution">
    <text evidence="9">The sequence shown here is derived from an EMBL/GenBank/DDBJ whole genome shotgun (WGS) entry which is preliminary data.</text>
</comment>
<dbReference type="PROSITE" id="PS51202">
    <property type="entry name" value="RCK_C"/>
    <property type="match status" value="2"/>
</dbReference>
<keyword evidence="2" id="KW-0813">Transport</keyword>
<dbReference type="InterPro" id="IPR003148">
    <property type="entry name" value="RCK_N"/>
</dbReference>
<evidence type="ECO:0000259" key="8">
    <source>
        <dbReference type="PROSITE" id="PS51202"/>
    </source>
</evidence>
<keyword evidence="6" id="KW-0406">Ion transport</keyword>
<dbReference type="NCBIfam" id="NF007031">
    <property type="entry name" value="PRK09496.1-2"/>
    <property type="match status" value="1"/>
</dbReference>
<dbReference type="AlphaFoldDB" id="A0A202E7T1"/>
<dbReference type="PANTHER" id="PTHR43833:SF5">
    <property type="entry name" value="TRK SYSTEM POTASSIUM UPTAKE PROTEIN TRKA"/>
    <property type="match status" value="1"/>
</dbReference>
<dbReference type="OrthoDB" id="27588at2157"/>
<keyword evidence="3" id="KW-0633">Potassium transport</keyword>
<dbReference type="SUPFAM" id="SSF116726">
    <property type="entry name" value="TrkA C-terminal domain-like"/>
    <property type="match status" value="2"/>
</dbReference>
<name>A0A202E7T1_9EURY</name>
<evidence type="ECO:0000256" key="3">
    <source>
        <dbReference type="ARBA" id="ARBA00022538"/>
    </source>
</evidence>
<feature type="domain" description="RCK N-terminal" evidence="7">
    <location>
        <begin position="1"/>
        <end position="119"/>
    </location>
</feature>
<dbReference type="InterPro" id="IPR006037">
    <property type="entry name" value="RCK_C"/>
</dbReference>
<dbReference type="RefSeq" id="WP_087714456.1">
    <property type="nucleotide sequence ID" value="NZ_MWPH01000002.1"/>
</dbReference>
<accession>A0A202E7T1</accession>
<dbReference type="Gene3D" id="3.30.70.1450">
    <property type="entry name" value="Regulator of K+ conductance, C-terminal domain"/>
    <property type="match status" value="2"/>
</dbReference>
<feature type="domain" description="RCK C-terminal" evidence="8">
    <location>
        <begin position="139"/>
        <end position="220"/>
    </location>
</feature>
<dbReference type="SUPFAM" id="SSF51735">
    <property type="entry name" value="NAD(P)-binding Rossmann-fold domains"/>
    <property type="match status" value="2"/>
</dbReference>